<dbReference type="GO" id="GO:0046872">
    <property type="term" value="F:metal ion binding"/>
    <property type="evidence" value="ECO:0007669"/>
    <property type="project" value="UniProtKB-KW"/>
</dbReference>
<evidence type="ECO:0000256" key="7">
    <source>
        <dbReference type="ARBA" id="ARBA00022741"/>
    </source>
</evidence>
<gene>
    <name evidence="15" type="ORF">S01H1_08742</name>
</gene>
<evidence type="ECO:0000256" key="13">
    <source>
        <dbReference type="ARBA" id="ARBA00023136"/>
    </source>
</evidence>
<keyword evidence="6" id="KW-0479">Metal-binding</keyword>
<keyword evidence="4" id="KW-0645">Protease</keyword>
<evidence type="ECO:0000256" key="12">
    <source>
        <dbReference type="ARBA" id="ARBA00023049"/>
    </source>
</evidence>
<dbReference type="SMART" id="SM00382">
    <property type="entry name" value="AAA"/>
    <property type="match status" value="1"/>
</dbReference>
<dbReference type="Pfam" id="PF00004">
    <property type="entry name" value="AAA"/>
    <property type="match status" value="1"/>
</dbReference>
<keyword evidence="9" id="KW-0862">Zinc</keyword>
<dbReference type="InterPro" id="IPR000642">
    <property type="entry name" value="Peptidase_M41"/>
</dbReference>
<dbReference type="InterPro" id="IPR037219">
    <property type="entry name" value="Peptidase_M41-like"/>
</dbReference>
<dbReference type="Pfam" id="PF01434">
    <property type="entry name" value="Peptidase_M41"/>
    <property type="match status" value="1"/>
</dbReference>
<evidence type="ECO:0000256" key="11">
    <source>
        <dbReference type="ARBA" id="ARBA00022989"/>
    </source>
</evidence>
<dbReference type="GO" id="GO:0004222">
    <property type="term" value="F:metalloendopeptidase activity"/>
    <property type="evidence" value="ECO:0007669"/>
    <property type="project" value="InterPro"/>
</dbReference>
<evidence type="ECO:0000256" key="4">
    <source>
        <dbReference type="ARBA" id="ARBA00022670"/>
    </source>
</evidence>
<keyword evidence="8" id="KW-0378">Hydrolase</keyword>
<dbReference type="InterPro" id="IPR003593">
    <property type="entry name" value="AAA+_ATPase"/>
</dbReference>
<dbReference type="GO" id="GO:0005886">
    <property type="term" value="C:plasma membrane"/>
    <property type="evidence" value="ECO:0007669"/>
    <property type="project" value="TreeGrafter"/>
</dbReference>
<dbReference type="GO" id="GO:0016887">
    <property type="term" value="F:ATP hydrolysis activity"/>
    <property type="evidence" value="ECO:0007669"/>
    <property type="project" value="InterPro"/>
</dbReference>
<dbReference type="Gene3D" id="1.20.58.760">
    <property type="entry name" value="Peptidase M41"/>
    <property type="match status" value="1"/>
</dbReference>
<dbReference type="AlphaFoldDB" id="X0TRJ5"/>
<comment type="cofactor">
    <cofactor evidence="1">
        <name>Zn(2+)</name>
        <dbReference type="ChEBI" id="CHEBI:29105"/>
    </cofactor>
</comment>
<evidence type="ECO:0000256" key="9">
    <source>
        <dbReference type="ARBA" id="ARBA00022833"/>
    </source>
</evidence>
<comment type="caution">
    <text evidence="15">The sequence shown here is derived from an EMBL/GenBank/DDBJ whole genome shotgun (WGS) entry which is preliminary data.</text>
</comment>
<dbReference type="PROSITE" id="PS00674">
    <property type="entry name" value="AAA"/>
    <property type="match status" value="1"/>
</dbReference>
<accession>X0TRJ5</accession>
<evidence type="ECO:0000256" key="10">
    <source>
        <dbReference type="ARBA" id="ARBA00022840"/>
    </source>
</evidence>
<dbReference type="SUPFAM" id="SSF52540">
    <property type="entry name" value="P-loop containing nucleoside triphosphate hydrolases"/>
    <property type="match status" value="1"/>
</dbReference>
<dbReference type="SUPFAM" id="SSF140990">
    <property type="entry name" value="FtsH protease domain-like"/>
    <property type="match status" value="1"/>
</dbReference>
<evidence type="ECO:0000256" key="3">
    <source>
        <dbReference type="ARBA" id="ARBA00010044"/>
    </source>
</evidence>
<dbReference type="Pfam" id="PF17862">
    <property type="entry name" value="AAA_lid_3"/>
    <property type="match status" value="1"/>
</dbReference>
<feature type="domain" description="AAA+ ATPase" evidence="14">
    <location>
        <begin position="12"/>
        <end position="151"/>
    </location>
</feature>
<evidence type="ECO:0000259" key="14">
    <source>
        <dbReference type="SMART" id="SM00382"/>
    </source>
</evidence>
<evidence type="ECO:0000256" key="5">
    <source>
        <dbReference type="ARBA" id="ARBA00022692"/>
    </source>
</evidence>
<keyword evidence="12" id="KW-0482">Metalloprotease</keyword>
<evidence type="ECO:0000256" key="1">
    <source>
        <dbReference type="ARBA" id="ARBA00001947"/>
    </source>
</evidence>
<dbReference type="InterPro" id="IPR041569">
    <property type="entry name" value="AAA_lid_3"/>
</dbReference>
<sequence length="431" mass="47746">DPQKFQKLGGKIPKGVILYGAPGTGKTLLAKAIAGEAEVPFFSSSGSEFVEMFVGIGASRVRDLFEQGRKNAPCLLFIDEIDAVGRHRFAGIGGGHDEREQTLNQLLVEMDGFDTKEGVILLAATNRPDVLDPALLRAGRFDRHVVVPMPDLKGREGILKVHVRNIKVNPEVDLKVIARRTPGFTGADIANLVNEAALLAARRNRTTVNMPEFEEAIDRVIAGPERKSRMISEREKKIIAYHEAGHTLVAKLIPDSDPIHKVSIMPRGPALGYTLQMPLEDKYLTTKSEILSKLVVLLGGRSAEILRFNEMTTGAQNDLTKATEIALKMICEYGMSEKLGPLNLRKKEEEMFLGRDIMSREKMYSEKTAQVIDEEVKRIINESAAKAQNLLKENFSRLKLLAEKLIEHEILRGEEVDKILGIKTVVQGKPA</sequence>
<protein>
    <recommendedName>
        <fullName evidence="14">AAA+ ATPase domain-containing protein</fullName>
    </recommendedName>
</protein>
<evidence type="ECO:0000313" key="15">
    <source>
        <dbReference type="EMBL" id="GAF78755.1"/>
    </source>
</evidence>
<dbReference type="InterPro" id="IPR027417">
    <property type="entry name" value="P-loop_NTPase"/>
</dbReference>
<dbReference type="GO" id="GO:0004176">
    <property type="term" value="F:ATP-dependent peptidase activity"/>
    <property type="evidence" value="ECO:0007669"/>
    <property type="project" value="InterPro"/>
</dbReference>
<evidence type="ECO:0000256" key="6">
    <source>
        <dbReference type="ARBA" id="ARBA00022723"/>
    </source>
</evidence>
<keyword evidence="13" id="KW-0472">Membrane</keyword>
<dbReference type="Gene3D" id="3.40.50.300">
    <property type="entry name" value="P-loop containing nucleotide triphosphate hydrolases"/>
    <property type="match status" value="1"/>
</dbReference>
<name>X0TRJ5_9ZZZZ</name>
<dbReference type="PANTHER" id="PTHR23076:SF97">
    <property type="entry name" value="ATP-DEPENDENT ZINC METALLOPROTEASE YME1L1"/>
    <property type="match status" value="1"/>
</dbReference>
<dbReference type="Gene3D" id="1.10.8.60">
    <property type="match status" value="1"/>
</dbReference>
<dbReference type="NCBIfam" id="TIGR01241">
    <property type="entry name" value="FtsH_fam"/>
    <property type="match status" value="1"/>
</dbReference>
<keyword evidence="10" id="KW-0067">ATP-binding</keyword>
<dbReference type="GO" id="GO:0006508">
    <property type="term" value="P:proteolysis"/>
    <property type="evidence" value="ECO:0007669"/>
    <property type="project" value="UniProtKB-KW"/>
</dbReference>
<dbReference type="FunFam" id="1.10.8.60:FF:000001">
    <property type="entry name" value="ATP-dependent zinc metalloprotease FtsH"/>
    <property type="match status" value="1"/>
</dbReference>
<dbReference type="HAMAP" id="MF_01458">
    <property type="entry name" value="FtsH"/>
    <property type="match status" value="1"/>
</dbReference>
<keyword evidence="11" id="KW-1133">Transmembrane helix</keyword>
<evidence type="ECO:0000256" key="8">
    <source>
        <dbReference type="ARBA" id="ARBA00022801"/>
    </source>
</evidence>
<keyword evidence="7" id="KW-0547">Nucleotide-binding</keyword>
<evidence type="ECO:0000256" key="2">
    <source>
        <dbReference type="ARBA" id="ARBA00004370"/>
    </source>
</evidence>
<dbReference type="InterPro" id="IPR005936">
    <property type="entry name" value="FtsH"/>
</dbReference>
<dbReference type="InterPro" id="IPR003959">
    <property type="entry name" value="ATPase_AAA_core"/>
</dbReference>
<dbReference type="GO" id="GO:0005524">
    <property type="term" value="F:ATP binding"/>
    <property type="evidence" value="ECO:0007669"/>
    <property type="project" value="UniProtKB-KW"/>
</dbReference>
<comment type="subcellular location">
    <subcellularLocation>
        <location evidence="2">Membrane</location>
    </subcellularLocation>
</comment>
<dbReference type="FunFam" id="1.20.58.760:FF:000001">
    <property type="entry name" value="ATP-dependent zinc metalloprotease FtsH"/>
    <property type="match status" value="1"/>
</dbReference>
<dbReference type="PANTHER" id="PTHR23076">
    <property type="entry name" value="METALLOPROTEASE M41 FTSH"/>
    <property type="match status" value="1"/>
</dbReference>
<dbReference type="InterPro" id="IPR003960">
    <property type="entry name" value="ATPase_AAA_CS"/>
</dbReference>
<dbReference type="EMBL" id="BARS01004472">
    <property type="protein sequence ID" value="GAF78755.1"/>
    <property type="molecule type" value="Genomic_DNA"/>
</dbReference>
<reference evidence="15" key="1">
    <citation type="journal article" date="2014" name="Front. Microbiol.">
        <title>High frequency of phylogenetically diverse reductive dehalogenase-homologous genes in deep subseafloor sedimentary metagenomes.</title>
        <authorList>
            <person name="Kawai M."/>
            <person name="Futagami T."/>
            <person name="Toyoda A."/>
            <person name="Takaki Y."/>
            <person name="Nishi S."/>
            <person name="Hori S."/>
            <person name="Arai W."/>
            <person name="Tsubouchi T."/>
            <person name="Morono Y."/>
            <person name="Uchiyama I."/>
            <person name="Ito T."/>
            <person name="Fujiyama A."/>
            <person name="Inagaki F."/>
            <person name="Takami H."/>
        </authorList>
    </citation>
    <scope>NUCLEOTIDE SEQUENCE</scope>
    <source>
        <strain evidence="15">Expedition CK06-06</strain>
    </source>
</reference>
<keyword evidence="5" id="KW-0812">Transmembrane</keyword>
<comment type="similarity">
    <text evidence="3">In the C-terminal section; belongs to the peptidase M41 family.</text>
</comment>
<dbReference type="CDD" id="cd19501">
    <property type="entry name" value="RecA-like_FtsH"/>
    <property type="match status" value="1"/>
</dbReference>
<dbReference type="GO" id="GO:0030163">
    <property type="term" value="P:protein catabolic process"/>
    <property type="evidence" value="ECO:0007669"/>
    <property type="project" value="TreeGrafter"/>
</dbReference>
<dbReference type="FunFam" id="3.40.50.300:FF:000001">
    <property type="entry name" value="ATP-dependent zinc metalloprotease FtsH"/>
    <property type="match status" value="1"/>
</dbReference>
<proteinExistence type="inferred from homology"/>
<feature type="non-terminal residue" evidence="15">
    <location>
        <position position="1"/>
    </location>
</feature>
<organism evidence="15">
    <name type="scientific">marine sediment metagenome</name>
    <dbReference type="NCBI Taxonomy" id="412755"/>
    <lineage>
        <taxon>unclassified sequences</taxon>
        <taxon>metagenomes</taxon>
        <taxon>ecological metagenomes</taxon>
    </lineage>
</organism>